<gene>
    <name evidence="1" type="ORF">METZ01_LOCUS451775</name>
</gene>
<proteinExistence type="predicted"/>
<organism evidence="1">
    <name type="scientific">marine metagenome</name>
    <dbReference type="NCBI Taxonomy" id="408172"/>
    <lineage>
        <taxon>unclassified sequences</taxon>
        <taxon>metagenomes</taxon>
        <taxon>ecological metagenomes</taxon>
    </lineage>
</organism>
<dbReference type="EMBL" id="UINC01186623">
    <property type="protein sequence ID" value="SVD98921.1"/>
    <property type="molecule type" value="Genomic_DNA"/>
</dbReference>
<name>A0A382ZTZ8_9ZZZZ</name>
<evidence type="ECO:0000313" key="1">
    <source>
        <dbReference type="EMBL" id="SVD98921.1"/>
    </source>
</evidence>
<reference evidence="1" key="1">
    <citation type="submission" date="2018-05" db="EMBL/GenBank/DDBJ databases">
        <authorList>
            <person name="Lanie J.A."/>
            <person name="Ng W.-L."/>
            <person name="Kazmierczak K.M."/>
            <person name="Andrzejewski T.M."/>
            <person name="Davidsen T.M."/>
            <person name="Wayne K.J."/>
            <person name="Tettelin H."/>
            <person name="Glass J.I."/>
            <person name="Rusch D."/>
            <person name="Podicherti R."/>
            <person name="Tsui H.-C.T."/>
            <person name="Winkler M.E."/>
        </authorList>
    </citation>
    <scope>NUCLEOTIDE SEQUENCE</scope>
</reference>
<accession>A0A382ZTZ8</accession>
<dbReference type="AlphaFoldDB" id="A0A382ZTZ8"/>
<protein>
    <submittedName>
        <fullName evidence="1">Uncharacterized protein</fullName>
    </submittedName>
</protein>
<feature type="non-terminal residue" evidence="1">
    <location>
        <position position="33"/>
    </location>
</feature>
<sequence>MDHKTTSEYKSTSLSIAEVCLKGSLPPTTDIRV</sequence>